<reference evidence="2 3" key="1">
    <citation type="submission" date="2023-08" db="EMBL/GenBank/DDBJ databases">
        <title>Annotated Genome Sequence of Vanrija albida AlHP1.</title>
        <authorList>
            <person name="Herzog R."/>
        </authorList>
    </citation>
    <scope>NUCLEOTIDE SEQUENCE [LARGE SCALE GENOMIC DNA]</scope>
    <source>
        <strain evidence="2 3">AlHP1</strain>
    </source>
</reference>
<evidence type="ECO:0000313" key="3">
    <source>
        <dbReference type="Proteomes" id="UP001565368"/>
    </source>
</evidence>
<sequence>MSWNERRGTKAFTLFLILGFVVQLVGAIVLYIRSKIVTVHFDGYARVSYVPVVYVALAGVGTLIQFAGTGFIAGWTNTSKLLLVIAFYCLTNIGVTILPRWLWVPPLAATNPRSIVFVAVQSAAMALYAYTYNPDV</sequence>
<keyword evidence="1" id="KW-0812">Transmembrane</keyword>
<organism evidence="2 3">
    <name type="scientific">Vanrija albida</name>
    <dbReference type="NCBI Taxonomy" id="181172"/>
    <lineage>
        <taxon>Eukaryota</taxon>
        <taxon>Fungi</taxon>
        <taxon>Dikarya</taxon>
        <taxon>Basidiomycota</taxon>
        <taxon>Agaricomycotina</taxon>
        <taxon>Tremellomycetes</taxon>
        <taxon>Trichosporonales</taxon>
        <taxon>Trichosporonaceae</taxon>
        <taxon>Vanrija</taxon>
    </lineage>
</organism>
<accession>A0ABR3Q1H1</accession>
<evidence type="ECO:0000313" key="2">
    <source>
        <dbReference type="EMBL" id="KAL1408559.1"/>
    </source>
</evidence>
<keyword evidence="1" id="KW-0472">Membrane</keyword>
<protein>
    <submittedName>
        <fullName evidence="2">Uncharacterized protein</fullName>
    </submittedName>
</protein>
<feature type="transmembrane region" description="Helical" evidence="1">
    <location>
        <begin position="52"/>
        <end position="74"/>
    </location>
</feature>
<proteinExistence type="predicted"/>
<feature type="transmembrane region" description="Helical" evidence="1">
    <location>
        <begin position="81"/>
        <end position="102"/>
    </location>
</feature>
<dbReference type="GeneID" id="95986415"/>
<name>A0ABR3Q1H1_9TREE</name>
<comment type="caution">
    <text evidence="2">The sequence shown here is derived from an EMBL/GenBank/DDBJ whole genome shotgun (WGS) entry which is preliminary data.</text>
</comment>
<dbReference type="EMBL" id="JBBXJM010000004">
    <property type="protein sequence ID" value="KAL1408559.1"/>
    <property type="molecule type" value="Genomic_DNA"/>
</dbReference>
<keyword evidence="3" id="KW-1185">Reference proteome</keyword>
<keyword evidence="1" id="KW-1133">Transmembrane helix</keyword>
<feature type="transmembrane region" description="Helical" evidence="1">
    <location>
        <begin position="12"/>
        <end position="32"/>
    </location>
</feature>
<dbReference type="Proteomes" id="UP001565368">
    <property type="component" value="Unassembled WGS sequence"/>
</dbReference>
<gene>
    <name evidence="2" type="ORF">Q8F55_005372</name>
</gene>
<evidence type="ECO:0000256" key="1">
    <source>
        <dbReference type="SAM" id="Phobius"/>
    </source>
</evidence>
<feature type="transmembrane region" description="Helical" evidence="1">
    <location>
        <begin position="114"/>
        <end position="132"/>
    </location>
</feature>
<dbReference type="RefSeq" id="XP_069208503.1">
    <property type="nucleotide sequence ID" value="XM_069353861.1"/>
</dbReference>